<dbReference type="PANTHER" id="PTHR43792">
    <property type="entry name" value="GNAT FAMILY, PUTATIVE (AFU_ORTHOLOGUE AFUA_3G00765)-RELATED-RELATED"/>
    <property type="match status" value="1"/>
</dbReference>
<name>A0A217EID5_9GAMM</name>
<reference evidence="3" key="1">
    <citation type="submission" date="2017-06" db="EMBL/GenBank/DDBJ databases">
        <authorList>
            <person name="Varghese N."/>
            <person name="Submissions S."/>
        </authorList>
    </citation>
    <scope>NUCLEOTIDE SEQUENCE [LARGE SCALE GENOMIC DNA]</scope>
    <source>
        <strain evidence="3">ANC 5114</strain>
    </source>
</reference>
<keyword evidence="2" id="KW-0808">Transferase</keyword>
<dbReference type="InterPro" id="IPR051531">
    <property type="entry name" value="N-acetyltransferase"/>
</dbReference>
<evidence type="ECO:0000313" key="3">
    <source>
        <dbReference type="Proteomes" id="UP000243463"/>
    </source>
</evidence>
<organism evidence="2 3">
    <name type="scientific">Acinetobacter apis</name>
    <dbReference type="NCBI Taxonomy" id="1229165"/>
    <lineage>
        <taxon>Bacteria</taxon>
        <taxon>Pseudomonadati</taxon>
        <taxon>Pseudomonadota</taxon>
        <taxon>Gammaproteobacteria</taxon>
        <taxon>Moraxellales</taxon>
        <taxon>Moraxellaceae</taxon>
        <taxon>Acinetobacter</taxon>
    </lineage>
</organism>
<dbReference type="PROSITE" id="PS51186">
    <property type="entry name" value="GNAT"/>
    <property type="match status" value="1"/>
</dbReference>
<dbReference type="PANTHER" id="PTHR43792:SF1">
    <property type="entry name" value="N-ACETYLTRANSFERASE DOMAIN-CONTAINING PROTEIN"/>
    <property type="match status" value="1"/>
</dbReference>
<dbReference type="InterPro" id="IPR000182">
    <property type="entry name" value="GNAT_dom"/>
</dbReference>
<evidence type="ECO:0000259" key="1">
    <source>
        <dbReference type="PROSITE" id="PS51186"/>
    </source>
</evidence>
<evidence type="ECO:0000313" key="2">
    <source>
        <dbReference type="EMBL" id="SNQ30269.1"/>
    </source>
</evidence>
<dbReference type="Gene3D" id="3.40.630.30">
    <property type="match status" value="1"/>
</dbReference>
<keyword evidence="3" id="KW-1185">Reference proteome</keyword>
<dbReference type="EMBL" id="FZLN01000010">
    <property type="protein sequence ID" value="SNQ30269.1"/>
    <property type="molecule type" value="Genomic_DNA"/>
</dbReference>
<feature type="domain" description="N-acetyltransferase" evidence="1">
    <location>
        <begin position="9"/>
        <end position="166"/>
    </location>
</feature>
<gene>
    <name evidence="2" type="ORF">SAMN05444584_2258</name>
</gene>
<dbReference type="AlphaFoldDB" id="A0A217EID5"/>
<dbReference type="SUPFAM" id="SSF55729">
    <property type="entry name" value="Acyl-CoA N-acyltransferases (Nat)"/>
    <property type="match status" value="1"/>
</dbReference>
<dbReference type="OrthoDB" id="9801656at2"/>
<dbReference type="Proteomes" id="UP000243463">
    <property type="component" value="Unassembled WGS sequence"/>
</dbReference>
<proteinExistence type="predicted"/>
<protein>
    <submittedName>
        <fullName evidence="2">Protein N-acetyltransferase, RimJ/RimL family</fullName>
    </submittedName>
</protein>
<dbReference type="Pfam" id="PF13302">
    <property type="entry name" value="Acetyltransf_3"/>
    <property type="match status" value="1"/>
</dbReference>
<sequence>MTIFETENLLLRPFAEEDLNEAITLLQDKDFMAFSPNGTLDVEDAINRFYEILGHYERYGFGKLAIISKNTNKIVGYCGFEICTIDETDEAELGFRLVKNERGHGYVVEVASRLLKDMKNRNFKNVIAFSEEKNVPAHNLLKKLGFIKTFNSNFLNMDVVFFSKDL</sequence>
<accession>A0A217EID5</accession>
<dbReference type="GO" id="GO:0016747">
    <property type="term" value="F:acyltransferase activity, transferring groups other than amino-acyl groups"/>
    <property type="evidence" value="ECO:0007669"/>
    <property type="project" value="InterPro"/>
</dbReference>
<dbReference type="InterPro" id="IPR016181">
    <property type="entry name" value="Acyl_CoA_acyltransferase"/>
</dbReference>